<gene>
    <name evidence="1" type="ORF">V8G54_005428</name>
</gene>
<name>A0AAQ3S715_VIGMU</name>
<accession>A0AAQ3S715</accession>
<proteinExistence type="predicted"/>
<reference evidence="1 2" key="1">
    <citation type="journal article" date="2023" name="Life. Sci Alliance">
        <title>Evolutionary insights into 3D genome organization and epigenetic landscape of Vigna mungo.</title>
        <authorList>
            <person name="Junaid A."/>
            <person name="Singh B."/>
            <person name="Bhatia S."/>
        </authorList>
    </citation>
    <scope>NUCLEOTIDE SEQUENCE [LARGE SCALE GENOMIC DNA]</scope>
    <source>
        <strain evidence="1">Urdbean</strain>
    </source>
</reference>
<dbReference type="EMBL" id="CP144699">
    <property type="protein sequence ID" value="WVZ18106.1"/>
    <property type="molecule type" value="Genomic_DNA"/>
</dbReference>
<protein>
    <submittedName>
        <fullName evidence="1">Uncharacterized protein</fullName>
    </submittedName>
</protein>
<organism evidence="1 2">
    <name type="scientific">Vigna mungo</name>
    <name type="common">Black gram</name>
    <name type="synonym">Phaseolus mungo</name>
    <dbReference type="NCBI Taxonomy" id="3915"/>
    <lineage>
        <taxon>Eukaryota</taxon>
        <taxon>Viridiplantae</taxon>
        <taxon>Streptophyta</taxon>
        <taxon>Embryophyta</taxon>
        <taxon>Tracheophyta</taxon>
        <taxon>Spermatophyta</taxon>
        <taxon>Magnoliopsida</taxon>
        <taxon>eudicotyledons</taxon>
        <taxon>Gunneridae</taxon>
        <taxon>Pentapetalae</taxon>
        <taxon>rosids</taxon>
        <taxon>fabids</taxon>
        <taxon>Fabales</taxon>
        <taxon>Fabaceae</taxon>
        <taxon>Papilionoideae</taxon>
        <taxon>50 kb inversion clade</taxon>
        <taxon>NPAAA clade</taxon>
        <taxon>indigoferoid/millettioid clade</taxon>
        <taxon>Phaseoleae</taxon>
        <taxon>Vigna</taxon>
    </lineage>
</organism>
<dbReference type="Proteomes" id="UP001374535">
    <property type="component" value="Chromosome 2"/>
</dbReference>
<feature type="non-terminal residue" evidence="1">
    <location>
        <position position="110"/>
    </location>
</feature>
<keyword evidence="2" id="KW-1185">Reference proteome</keyword>
<sequence>MLTVGWQLQKGKQATMQCYFPTLFATVKVVLASLVMSSATFQNLTFSPSPINSCFHLLLPNFNFFIALHCIANIHSQTSSNVHHYISETLGSCFTGCCNWEALSILCLSP</sequence>
<dbReference type="AlphaFoldDB" id="A0AAQ3S715"/>
<evidence type="ECO:0000313" key="2">
    <source>
        <dbReference type="Proteomes" id="UP001374535"/>
    </source>
</evidence>
<evidence type="ECO:0000313" key="1">
    <source>
        <dbReference type="EMBL" id="WVZ18106.1"/>
    </source>
</evidence>